<dbReference type="EnsemblMetazoa" id="GAUT043365-RA">
    <property type="protein sequence ID" value="GAUT043365-PA"/>
    <property type="gene ID" value="GAUT043365"/>
</dbReference>
<evidence type="ECO:0000313" key="1">
    <source>
        <dbReference type="EnsemblMetazoa" id="GAUT043365-PA"/>
    </source>
</evidence>
<dbReference type="VEuPathDB" id="VectorBase:GAUT043365"/>
<sequence>MWTERPNNENMTGEKCYALGWNIFFSSIIANQSIAQNLINSYVDTILLNQNVNKSPFLNAKQVQQNPVLALRIINICVHYTHLYLCTLIINFEINLEHMYWFCCQQT</sequence>
<organism evidence="1 2">
    <name type="scientific">Glossina austeni</name>
    <name type="common">Savannah tsetse fly</name>
    <dbReference type="NCBI Taxonomy" id="7395"/>
    <lineage>
        <taxon>Eukaryota</taxon>
        <taxon>Metazoa</taxon>
        <taxon>Ecdysozoa</taxon>
        <taxon>Arthropoda</taxon>
        <taxon>Hexapoda</taxon>
        <taxon>Insecta</taxon>
        <taxon>Pterygota</taxon>
        <taxon>Neoptera</taxon>
        <taxon>Endopterygota</taxon>
        <taxon>Diptera</taxon>
        <taxon>Brachycera</taxon>
        <taxon>Muscomorpha</taxon>
        <taxon>Hippoboscoidea</taxon>
        <taxon>Glossinidae</taxon>
        <taxon>Glossina</taxon>
    </lineage>
</organism>
<protein>
    <submittedName>
        <fullName evidence="1">Uncharacterized protein</fullName>
    </submittedName>
</protein>
<dbReference type="AlphaFoldDB" id="A0A1A9VPE4"/>
<dbReference type="Proteomes" id="UP000078200">
    <property type="component" value="Unassembled WGS sequence"/>
</dbReference>
<accession>A0A1A9VPE4</accession>
<evidence type="ECO:0000313" key="2">
    <source>
        <dbReference type="Proteomes" id="UP000078200"/>
    </source>
</evidence>
<keyword evidence="2" id="KW-1185">Reference proteome</keyword>
<reference evidence="1" key="1">
    <citation type="submission" date="2020-05" db="UniProtKB">
        <authorList>
            <consortium name="EnsemblMetazoa"/>
        </authorList>
    </citation>
    <scope>IDENTIFICATION</scope>
    <source>
        <strain evidence="1">TTRI</strain>
    </source>
</reference>
<proteinExistence type="predicted"/>
<name>A0A1A9VPE4_GLOAU</name>